<dbReference type="OrthoDB" id="200667at2759"/>
<dbReference type="EMBL" id="LSRX01001464">
    <property type="protein sequence ID" value="OLP79615.1"/>
    <property type="molecule type" value="Genomic_DNA"/>
</dbReference>
<dbReference type="Proteomes" id="UP000186817">
    <property type="component" value="Unassembled WGS sequence"/>
</dbReference>
<accession>A0A1Q9C9P2</accession>
<protein>
    <submittedName>
        <fullName evidence="1">Uncharacterized protein</fullName>
    </submittedName>
</protein>
<dbReference type="AlphaFoldDB" id="A0A1Q9C9P2"/>
<gene>
    <name evidence="1" type="ORF">AK812_SmicGene40073</name>
</gene>
<name>A0A1Q9C9P2_SYMMI</name>
<reference evidence="1 2" key="1">
    <citation type="submission" date="2016-02" db="EMBL/GenBank/DDBJ databases">
        <title>Genome analysis of coral dinoflagellate symbionts highlights evolutionary adaptations to a symbiotic lifestyle.</title>
        <authorList>
            <person name="Aranda M."/>
            <person name="Li Y."/>
            <person name="Liew Y.J."/>
            <person name="Baumgarten S."/>
            <person name="Simakov O."/>
            <person name="Wilson M."/>
            <person name="Piel J."/>
            <person name="Ashoor H."/>
            <person name="Bougouffa S."/>
            <person name="Bajic V.B."/>
            <person name="Ryu T."/>
            <person name="Ravasi T."/>
            <person name="Bayer T."/>
            <person name="Micklem G."/>
            <person name="Kim H."/>
            <person name="Bhak J."/>
            <person name="Lajeunesse T.C."/>
            <person name="Voolstra C.R."/>
        </authorList>
    </citation>
    <scope>NUCLEOTIDE SEQUENCE [LARGE SCALE GENOMIC DNA]</scope>
    <source>
        <strain evidence="1 2">CCMP2467</strain>
    </source>
</reference>
<sequence length="106" mass="11384">MKAELENPFLVIDIPRFAVTGHMLTGNVEFLAQLLTAYSSDKLSRAENNASPAIILDVAAGFRPQSERWTNEEGTAAADLCFNCSAGRLGKLGKLSKLSKLSKLGS</sequence>
<comment type="caution">
    <text evidence="1">The sequence shown here is derived from an EMBL/GenBank/DDBJ whole genome shotgun (WGS) entry which is preliminary data.</text>
</comment>
<evidence type="ECO:0000313" key="2">
    <source>
        <dbReference type="Proteomes" id="UP000186817"/>
    </source>
</evidence>
<evidence type="ECO:0000313" key="1">
    <source>
        <dbReference type="EMBL" id="OLP79615.1"/>
    </source>
</evidence>
<organism evidence="1 2">
    <name type="scientific">Symbiodinium microadriaticum</name>
    <name type="common">Dinoflagellate</name>
    <name type="synonym">Zooxanthella microadriatica</name>
    <dbReference type="NCBI Taxonomy" id="2951"/>
    <lineage>
        <taxon>Eukaryota</taxon>
        <taxon>Sar</taxon>
        <taxon>Alveolata</taxon>
        <taxon>Dinophyceae</taxon>
        <taxon>Suessiales</taxon>
        <taxon>Symbiodiniaceae</taxon>
        <taxon>Symbiodinium</taxon>
    </lineage>
</organism>
<proteinExistence type="predicted"/>
<keyword evidence="2" id="KW-1185">Reference proteome</keyword>